<proteinExistence type="predicted"/>
<organism evidence="1 2">
    <name type="scientific">Liparis tanakae</name>
    <name type="common">Tanaka's snailfish</name>
    <dbReference type="NCBI Taxonomy" id="230148"/>
    <lineage>
        <taxon>Eukaryota</taxon>
        <taxon>Metazoa</taxon>
        <taxon>Chordata</taxon>
        <taxon>Craniata</taxon>
        <taxon>Vertebrata</taxon>
        <taxon>Euteleostomi</taxon>
        <taxon>Actinopterygii</taxon>
        <taxon>Neopterygii</taxon>
        <taxon>Teleostei</taxon>
        <taxon>Neoteleostei</taxon>
        <taxon>Acanthomorphata</taxon>
        <taxon>Eupercaria</taxon>
        <taxon>Perciformes</taxon>
        <taxon>Cottioidei</taxon>
        <taxon>Cottales</taxon>
        <taxon>Liparidae</taxon>
        <taxon>Liparis</taxon>
    </lineage>
</organism>
<gene>
    <name evidence="1" type="ORF">EYF80_007159</name>
</gene>
<keyword evidence="2" id="KW-1185">Reference proteome</keyword>
<evidence type="ECO:0000313" key="1">
    <source>
        <dbReference type="EMBL" id="TNN82641.1"/>
    </source>
</evidence>
<reference evidence="1 2" key="1">
    <citation type="submission" date="2019-03" db="EMBL/GenBank/DDBJ databases">
        <title>First draft genome of Liparis tanakae, snailfish: a comprehensive survey of snailfish specific genes.</title>
        <authorList>
            <person name="Kim W."/>
            <person name="Song I."/>
            <person name="Jeong J.-H."/>
            <person name="Kim D."/>
            <person name="Kim S."/>
            <person name="Ryu S."/>
            <person name="Song J.Y."/>
            <person name="Lee S.K."/>
        </authorList>
    </citation>
    <scope>NUCLEOTIDE SEQUENCE [LARGE SCALE GENOMIC DNA]</scope>
    <source>
        <tissue evidence="1">Muscle</tissue>
    </source>
</reference>
<dbReference type="EMBL" id="SRLO01000038">
    <property type="protein sequence ID" value="TNN82641.1"/>
    <property type="molecule type" value="Genomic_DNA"/>
</dbReference>
<name>A0A4Z2IY05_9TELE</name>
<evidence type="ECO:0000313" key="2">
    <source>
        <dbReference type="Proteomes" id="UP000314294"/>
    </source>
</evidence>
<comment type="caution">
    <text evidence="1">The sequence shown here is derived from an EMBL/GenBank/DDBJ whole genome shotgun (WGS) entry which is preliminary data.</text>
</comment>
<protein>
    <submittedName>
        <fullName evidence="1">Uncharacterized protein</fullName>
    </submittedName>
</protein>
<accession>A0A4Z2IY05</accession>
<dbReference type="Proteomes" id="UP000314294">
    <property type="component" value="Unassembled WGS sequence"/>
</dbReference>
<dbReference type="AlphaFoldDB" id="A0A4Z2IY05"/>
<sequence>MKDRNPNPRRLVYVTGGSREGLDGVTSKAKPGCVIAIQKQDQYIPLKFIPIRQLAKNGPRDELRRDLETQSAAKT</sequence>